<evidence type="ECO:0000313" key="3">
    <source>
        <dbReference type="Proteomes" id="UP001620626"/>
    </source>
</evidence>
<dbReference type="Proteomes" id="UP001620626">
    <property type="component" value="Unassembled WGS sequence"/>
</dbReference>
<protein>
    <submittedName>
        <fullName evidence="2">Uncharacterized protein</fullName>
    </submittedName>
</protein>
<proteinExistence type="predicted"/>
<keyword evidence="3" id="KW-1185">Reference proteome</keyword>
<feature type="region of interest" description="Disordered" evidence="1">
    <location>
        <begin position="59"/>
        <end position="89"/>
    </location>
</feature>
<comment type="caution">
    <text evidence="2">The sequence shown here is derived from an EMBL/GenBank/DDBJ whole genome shotgun (WGS) entry which is preliminary data.</text>
</comment>
<gene>
    <name evidence="2" type="ORF">niasHT_029016</name>
</gene>
<evidence type="ECO:0000313" key="2">
    <source>
        <dbReference type="EMBL" id="KAL3105731.1"/>
    </source>
</evidence>
<name>A0ABD2KSA0_9BILA</name>
<dbReference type="EMBL" id="JBICBT010000678">
    <property type="protein sequence ID" value="KAL3105731.1"/>
    <property type="molecule type" value="Genomic_DNA"/>
</dbReference>
<reference evidence="2 3" key="1">
    <citation type="submission" date="2024-10" db="EMBL/GenBank/DDBJ databases">
        <authorList>
            <person name="Kim D."/>
        </authorList>
    </citation>
    <scope>NUCLEOTIDE SEQUENCE [LARGE SCALE GENOMIC DNA]</scope>
    <source>
        <strain evidence="2">BH-2024</strain>
    </source>
</reference>
<accession>A0ABD2KSA0</accession>
<organism evidence="2 3">
    <name type="scientific">Heterodera trifolii</name>
    <dbReference type="NCBI Taxonomy" id="157864"/>
    <lineage>
        <taxon>Eukaryota</taxon>
        <taxon>Metazoa</taxon>
        <taxon>Ecdysozoa</taxon>
        <taxon>Nematoda</taxon>
        <taxon>Chromadorea</taxon>
        <taxon>Rhabditida</taxon>
        <taxon>Tylenchina</taxon>
        <taxon>Tylenchomorpha</taxon>
        <taxon>Tylenchoidea</taxon>
        <taxon>Heteroderidae</taxon>
        <taxon>Heteroderinae</taxon>
        <taxon>Heterodera</taxon>
    </lineage>
</organism>
<sequence>MGEDVIEHLEVGQNVQLHVMEVPAGWWCARNYILPPNALLGTGMEWQSEEERRGRSVVVMERGRNGERKREMRREEKGMEGEEARAKED</sequence>
<evidence type="ECO:0000256" key="1">
    <source>
        <dbReference type="SAM" id="MobiDB-lite"/>
    </source>
</evidence>
<feature type="compositionally biased region" description="Basic and acidic residues" evidence="1">
    <location>
        <begin position="61"/>
        <end position="89"/>
    </location>
</feature>
<dbReference type="AlphaFoldDB" id="A0ABD2KSA0"/>